<dbReference type="Pfam" id="PF19077">
    <property type="entry name" value="Big_13"/>
    <property type="match status" value="9"/>
</dbReference>
<feature type="compositionally biased region" description="Low complexity" evidence="1">
    <location>
        <begin position="620"/>
        <end position="629"/>
    </location>
</feature>
<dbReference type="InterPro" id="IPR039329">
    <property type="entry name" value="SIAE"/>
</dbReference>
<gene>
    <name evidence="4" type="ORF">DK389_24055</name>
</gene>
<protein>
    <recommendedName>
        <fullName evidence="6">Hemagglutinin</fullName>
    </recommendedName>
</protein>
<evidence type="ECO:0008006" key="6">
    <source>
        <dbReference type="Google" id="ProtNLM"/>
    </source>
</evidence>
<dbReference type="InterPro" id="IPR010221">
    <property type="entry name" value="VCBS_dom"/>
</dbReference>
<feature type="domain" description="Bacterial Ig-like" evidence="3">
    <location>
        <begin position="1215"/>
        <end position="1304"/>
    </location>
</feature>
<dbReference type="GO" id="GO:0001681">
    <property type="term" value="F:sialate O-acetylesterase activity"/>
    <property type="evidence" value="ECO:0007669"/>
    <property type="project" value="InterPro"/>
</dbReference>
<feature type="domain" description="Bacterial Ig-like" evidence="3">
    <location>
        <begin position="449"/>
        <end position="524"/>
    </location>
</feature>
<dbReference type="Pfam" id="PF17936">
    <property type="entry name" value="Big_6"/>
    <property type="match status" value="3"/>
</dbReference>
<dbReference type="NCBIfam" id="NF033510">
    <property type="entry name" value="Ca_tandemer"/>
    <property type="match status" value="12"/>
</dbReference>
<feature type="region of interest" description="Disordered" evidence="1">
    <location>
        <begin position="1438"/>
        <end position="1458"/>
    </location>
</feature>
<feature type="domain" description="Bacterial Ig-like" evidence="3">
    <location>
        <begin position="628"/>
        <end position="705"/>
    </location>
</feature>
<dbReference type="NCBIfam" id="TIGR01965">
    <property type="entry name" value="VCBS_repeat"/>
    <property type="match status" value="1"/>
</dbReference>
<feature type="domain" description="Bacterial Ig" evidence="2">
    <location>
        <begin position="175"/>
        <end position="245"/>
    </location>
</feature>
<feature type="domain" description="Bacterial Ig-like" evidence="3">
    <location>
        <begin position="1417"/>
        <end position="1495"/>
    </location>
</feature>
<feature type="region of interest" description="Disordered" evidence="1">
    <location>
        <begin position="533"/>
        <end position="553"/>
    </location>
</feature>
<dbReference type="Proteomes" id="UP000245926">
    <property type="component" value="Chromosome"/>
</dbReference>
<feature type="domain" description="Bacterial Ig-like" evidence="3">
    <location>
        <begin position="721"/>
        <end position="796"/>
    </location>
</feature>
<organism evidence="4 5">
    <name type="scientific">Methylobacterium durans</name>
    <dbReference type="NCBI Taxonomy" id="2202825"/>
    <lineage>
        <taxon>Bacteria</taxon>
        <taxon>Pseudomonadati</taxon>
        <taxon>Pseudomonadota</taxon>
        <taxon>Alphaproteobacteria</taxon>
        <taxon>Hyphomicrobiales</taxon>
        <taxon>Methylobacteriaceae</taxon>
        <taxon>Methylobacterium</taxon>
    </lineage>
</organism>
<dbReference type="EMBL" id="CP029550">
    <property type="protein sequence ID" value="AWN43005.1"/>
    <property type="molecule type" value="Genomic_DNA"/>
</dbReference>
<accession>A0A2U8WA29</accession>
<sequence>MIRGTAEAGATVTVSAGTLVLGTAVADASGTFTLTAGTPLPDGATSLTATARDVAGNVSLVSDAITVEVDTLAPAAPSIAPLAPTNDTTPTISGTADPGTTVTVSAGTTVLGTAVANADGTYTVTPSTPLPNGDTAITATARDAAGNVSLASGPVTVTVDTVAPTSPIITTAPGAVADSTPTITGTAEAGAIVTISDGDTVLGTVTAANDGTFTFTPTQPLPEGPAELIATAWDAAGNVSLPSATVTLSIDTTAPGAPVITTAAGPTTDSTPTISGTAEAGALVTISNNGTVLGTTTADGTGNFSFIPGAALGDGSYSFTATARDAVGNTGPASAAVTLVIDTGAPLAPSLAATGPTSDSTPTITGTAEPGTLVTISNGGVVIGTATADAGGNFSFTPGTALGDGSYSLTAAATDAAGQTSPDSAPVTLVIDTAAPLAPTLTSPGGPIADTTPAVTGTGEAGATVTLFDGTTIVGTGTVGPGGTFTVSPAAPLAEGAHTLTVQLTDAAGNAGAVSAPLSLVVDTLAPGVPVITTAPGTTGDSTPTIAGTAEPGSMITVSNGGAILGTTMTDGSGRWSFTPGSALADGPAAITATATDAAGNSGPASAAVTLTVDTVAPGTPTLAATGPTNDSTPTITGTAEPGTLVTISNGNVVIGTANADGAGNFSFTPGTALGDGSYNLTATATDAAGNAGAPSAPVTLVIDTAAPLAPTLTSPGGPIADTTPAVTGTGEAGATVTLFDGTTIVGTGTVGPGGTFTVSPTNPLAEGAHTLTVQLTDAAGNVGAPSSPLNVVVDTTVDAGTPVALAVDATADGILNAAEAAATGFTVTGLDAGTSGTAIFTDGTRTVSVAVAGDGTFSADLSGLGGTVTSSLVLADTAGNGATIAGPTLTLDTLAPAGSAAADASGGPAATSFTVTVTFPESVTGLGAEDFVLSGTGDSAGTISGVAGSGGSYVVTVSNVTGSGTLTLGLAPGSDVADAAGNLASLAPASRAVDIPVPGAPPATVITGFSQDSGLIGDGVTNDATPILTGTGIPDGTVTVSFTEAGTPRTLTAAIDPQGNWSLALPSLADGSYSFTASATGPDGEAGRASAPLALTIDTTADAAPTVGLVVAEPESGVLTPAEAAATAFTVSGLDAGSTATVTFTDGIRSVDAAAQANGTYIVDLSSFSGTVTSSIVITDVAGNRATGTGNAVDVDQGGAQPSDLVTPLISGIDADTGTPGDGITSDASPSVTGLGTPGTTVVIRYTDATGPHDLTGAVASDGSWRIDLPTLADGSYDVVATGRDASGNVSAPSQPLRVVVDTVADAGAPVALSVEPPPGGTASAAEAANTAFTVSGLDPDATASVTFTDGTNSVTVQAGADGRYNADLSGLNGTVTSSLVSTDAAGNTANTGGPSILIDSVAPAAPVVDGTGGGTTTDASPVLSGSAELGSTVTVGYDTPQGPGSVTGTTGADGRWSVEVPPLPDGTYTFTVDATDAAGNRGGSGTPVVLTIDAVPDPANTPPVAVLDSARTATHALAITGNVLANDRDADAGDSLRVTAAHFSGGVAAAVAAGGSVELVGSYGTLTLAADGSYSYQAIGANNLTVGASPIEQFTYTVSDGRGGFAEAQLEIRVVGEAPRAEQSFGFAFTAAKVALDGESLVLVGPDGVVHDVSGIDTLRFTDGTIQNNDGNRAVDDIFYYAKYLDVWRAGMDADDHFATFGWKEGRDPNAYFHTAEYLAENPDVASAGVNPLQHYLSYGEREGRSPSEDFSAESYFFINPDVQRAGVNALAHYLTFGQDEGRSVFAGEGAGP</sequence>
<dbReference type="InterPro" id="IPR013783">
    <property type="entry name" value="Ig-like_fold"/>
</dbReference>
<feature type="region of interest" description="Disordered" evidence="1">
    <location>
        <begin position="352"/>
        <end position="371"/>
    </location>
</feature>
<feature type="domain" description="Bacterial Ig-like" evidence="3">
    <location>
        <begin position="1008"/>
        <end position="1100"/>
    </location>
</feature>
<dbReference type="PANTHER" id="PTHR22901:SF0">
    <property type="entry name" value="SIALATE O-ACETYLESTERASE"/>
    <property type="match status" value="1"/>
</dbReference>
<name>A0A2U8WA29_9HYPH</name>
<evidence type="ECO:0000313" key="5">
    <source>
        <dbReference type="Proteomes" id="UP000245926"/>
    </source>
</evidence>
<evidence type="ECO:0000259" key="3">
    <source>
        <dbReference type="Pfam" id="PF19077"/>
    </source>
</evidence>
<feature type="domain" description="Bacterial Ig" evidence="2">
    <location>
        <begin position="2"/>
        <end position="62"/>
    </location>
</feature>
<dbReference type="GO" id="GO:0005975">
    <property type="term" value="P:carbohydrate metabolic process"/>
    <property type="evidence" value="ECO:0007669"/>
    <property type="project" value="TreeGrafter"/>
</dbReference>
<dbReference type="InterPro" id="IPR044016">
    <property type="entry name" value="Big_13"/>
</dbReference>
<feature type="compositionally biased region" description="Polar residues" evidence="1">
    <location>
        <begin position="535"/>
        <end position="546"/>
    </location>
</feature>
<dbReference type="OrthoDB" id="8481600at2"/>
<feature type="domain" description="Bacterial Ig-like" evidence="3">
    <location>
        <begin position="538"/>
        <end position="615"/>
    </location>
</feature>
<proteinExistence type="predicted"/>
<feature type="region of interest" description="Disordered" evidence="1">
    <location>
        <begin position="620"/>
        <end position="642"/>
    </location>
</feature>
<keyword evidence="5" id="KW-1185">Reference proteome</keyword>
<dbReference type="Gene3D" id="2.60.40.10">
    <property type="entry name" value="Immunoglobulins"/>
    <property type="match status" value="12"/>
</dbReference>
<feature type="domain" description="Bacterial Ig-like" evidence="3">
    <location>
        <begin position="357"/>
        <end position="433"/>
    </location>
</feature>
<evidence type="ECO:0000259" key="2">
    <source>
        <dbReference type="Pfam" id="PF17936"/>
    </source>
</evidence>
<feature type="compositionally biased region" description="Polar residues" evidence="1">
    <location>
        <begin position="355"/>
        <end position="366"/>
    </location>
</feature>
<evidence type="ECO:0000313" key="4">
    <source>
        <dbReference type="EMBL" id="AWN43005.1"/>
    </source>
</evidence>
<feature type="domain" description="Bacterial Ig" evidence="2">
    <location>
        <begin position="73"/>
        <end position="152"/>
    </location>
</feature>
<feature type="domain" description="Bacterial Ig-like" evidence="3">
    <location>
        <begin position="267"/>
        <end position="343"/>
    </location>
</feature>
<dbReference type="KEGG" id="mets:DK389_24055"/>
<dbReference type="RefSeq" id="WP_109893386.1">
    <property type="nucleotide sequence ID" value="NZ_CP029550.1"/>
</dbReference>
<dbReference type="InterPro" id="IPR041498">
    <property type="entry name" value="Big_6"/>
</dbReference>
<dbReference type="PANTHER" id="PTHR22901">
    <property type="entry name" value="SIALATE O-ACETYLESTERASE"/>
    <property type="match status" value="1"/>
</dbReference>
<evidence type="ECO:0000256" key="1">
    <source>
        <dbReference type="SAM" id="MobiDB-lite"/>
    </source>
</evidence>
<dbReference type="Pfam" id="PF17963">
    <property type="entry name" value="Big_9"/>
    <property type="match status" value="1"/>
</dbReference>
<reference evidence="5" key="1">
    <citation type="submission" date="2018-05" db="EMBL/GenBank/DDBJ databases">
        <title>Complete Genome Sequence of Methylobacterium sp. 17SD2-17.</title>
        <authorList>
            <person name="Srinivasan S."/>
        </authorList>
    </citation>
    <scope>NUCLEOTIDE SEQUENCE [LARGE SCALE GENOMIC DNA]</scope>
    <source>
        <strain evidence="5">17SD2-17</strain>
    </source>
</reference>